<dbReference type="EMBL" id="FWFF01000017">
    <property type="protein sequence ID" value="SLM98865.1"/>
    <property type="molecule type" value="Genomic_DNA"/>
</dbReference>
<evidence type="ECO:0000256" key="3">
    <source>
        <dbReference type="ARBA" id="ARBA00022741"/>
    </source>
</evidence>
<keyword evidence="2 8" id="KW-0436">Ligase</keyword>
<feature type="domain" description="AMP-binding enzyme C-terminal" evidence="7">
    <location>
        <begin position="521"/>
        <end position="586"/>
    </location>
</feature>
<proteinExistence type="predicted"/>
<keyword evidence="9" id="KW-1185">Reference proteome</keyword>
<dbReference type="GO" id="GO:0005524">
    <property type="term" value="F:ATP binding"/>
    <property type="evidence" value="ECO:0007669"/>
    <property type="project" value="UniProtKB-KW"/>
</dbReference>
<dbReference type="PANTHER" id="PTHR24095:SF14">
    <property type="entry name" value="ACETYL-COENZYME A SYNTHETASE 1"/>
    <property type="match status" value="1"/>
</dbReference>
<dbReference type="SUPFAM" id="SSF56801">
    <property type="entry name" value="Acetyl-CoA synthetase-like"/>
    <property type="match status" value="1"/>
</dbReference>
<dbReference type="RefSeq" id="WP_179207140.1">
    <property type="nucleotide sequence ID" value="NZ_FWFF01000017.1"/>
</dbReference>
<dbReference type="Proteomes" id="UP000196581">
    <property type="component" value="Unassembled WGS sequence"/>
</dbReference>
<keyword evidence="3" id="KW-0547">Nucleotide-binding</keyword>
<evidence type="ECO:0000256" key="2">
    <source>
        <dbReference type="ARBA" id="ARBA00022598"/>
    </source>
</evidence>
<dbReference type="GO" id="GO:0005829">
    <property type="term" value="C:cytosol"/>
    <property type="evidence" value="ECO:0007669"/>
    <property type="project" value="TreeGrafter"/>
</dbReference>
<evidence type="ECO:0000313" key="8">
    <source>
        <dbReference type="EMBL" id="SLM98865.1"/>
    </source>
</evidence>
<dbReference type="Gene3D" id="3.30.300.30">
    <property type="match status" value="1"/>
</dbReference>
<evidence type="ECO:0000256" key="4">
    <source>
        <dbReference type="ARBA" id="ARBA00022840"/>
    </source>
</evidence>
<dbReference type="GO" id="GO:0006085">
    <property type="term" value="P:acetyl-CoA biosynthetic process"/>
    <property type="evidence" value="ECO:0007669"/>
    <property type="project" value="TreeGrafter"/>
</dbReference>
<keyword evidence="5" id="KW-0007">Acetylation</keyword>
<evidence type="ECO:0000256" key="5">
    <source>
        <dbReference type="ARBA" id="ARBA00022990"/>
    </source>
</evidence>
<dbReference type="AlphaFoldDB" id="A0A1X6XHX3"/>
<accession>A0A1X6XHX3</accession>
<name>A0A1X6XHX3_9MICO</name>
<evidence type="ECO:0000259" key="6">
    <source>
        <dbReference type="Pfam" id="PF00501"/>
    </source>
</evidence>
<feature type="domain" description="AMP-dependent synthetase/ligase" evidence="6">
    <location>
        <begin position="278"/>
        <end position="458"/>
    </location>
</feature>
<protein>
    <recommendedName>
        <fullName evidence="1">acetate--CoA ligase</fullName>
        <ecNumber evidence="1">6.2.1.1</ecNumber>
    </recommendedName>
</protein>
<dbReference type="InterPro" id="IPR025110">
    <property type="entry name" value="AMP-bd_C"/>
</dbReference>
<dbReference type="Gene3D" id="3.40.50.12780">
    <property type="entry name" value="N-terminal domain of ligase-like"/>
    <property type="match status" value="2"/>
</dbReference>
<evidence type="ECO:0000256" key="1">
    <source>
        <dbReference type="ARBA" id="ARBA00013275"/>
    </source>
</evidence>
<dbReference type="InterPro" id="IPR000873">
    <property type="entry name" value="AMP-dep_synth/lig_dom"/>
</dbReference>
<dbReference type="PANTHER" id="PTHR24095">
    <property type="entry name" value="ACETYL-COENZYME A SYNTHETASE"/>
    <property type="match status" value="1"/>
</dbReference>
<organism evidence="8 9">
    <name type="scientific">Brevibacterium yomogidense</name>
    <dbReference type="NCBI Taxonomy" id="946573"/>
    <lineage>
        <taxon>Bacteria</taxon>
        <taxon>Bacillati</taxon>
        <taxon>Actinomycetota</taxon>
        <taxon>Actinomycetes</taxon>
        <taxon>Micrococcales</taxon>
        <taxon>Brevibacteriaceae</taxon>
        <taxon>Brevibacterium</taxon>
    </lineage>
</organism>
<dbReference type="InterPro" id="IPR045851">
    <property type="entry name" value="AMP-bd_C_sf"/>
</dbReference>
<dbReference type="Pfam" id="PF13193">
    <property type="entry name" value="AMP-binding_C"/>
    <property type="match status" value="1"/>
</dbReference>
<dbReference type="GO" id="GO:0003987">
    <property type="term" value="F:acetate-CoA ligase activity"/>
    <property type="evidence" value="ECO:0007669"/>
    <property type="project" value="UniProtKB-EC"/>
</dbReference>
<reference evidence="9" key="1">
    <citation type="submission" date="2017-02" db="EMBL/GenBank/DDBJ databases">
        <authorList>
            <person name="Dridi B."/>
        </authorList>
    </citation>
    <scope>NUCLEOTIDE SEQUENCE [LARGE SCALE GENOMIC DNA]</scope>
    <source>
        <strain evidence="9">B Co 03.10</strain>
    </source>
</reference>
<dbReference type="InterPro" id="IPR042099">
    <property type="entry name" value="ANL_N_sf"/>
</dbReference>
<feature type="domain" description="AMP-dependent synthetase/ligase" evidence="6">
    <location>
        <begin position="63"/>
        <end position="201"/>
    </location>
</feature>
<evidence type="ECO:0000313" key="9">
    <source>
        <dbReference type="Proteomes" id="UP000196581"/>
    </source>
</evidence>
<keyword evidence="4" id="KW-0067">ATP-binding</keyword>
<dbReference type="EC" id="6.2.1.1" evidence="1"/>
<evidence type="ECO:0000259" key="7">
    <source>
        <dbReference type="Pfam" id="PF13193"/>
    </source>
</evidence>
<sequence length="638" mass="67519">MAEHIPPWLRTLQSDVHDEWAESLGHLEWSTSPREVWEPPTAPGTAGAWFPGGRIDVVWNLVHRHAAEHGDRIALHWEGEPGDRRSLTYGQLSQQVEQAARALRGLGVDADAVVALHTGWLPETVVTMLACMSIGASWSMLPVSLPPEALGTRIDELSPTVLLTQDGAWRRGAVLPLKNRADEALASTAGVEATIVVRRTGMDVPWFHGDHWFSDLIGSGPSTSAAAPDPAGDGAQLPAEGMRAAGPVPGMSAGVPADHVLCTRQQASGAPTTRLTQHSAAGVLMTAAAFHAAVRTGPVFWCAADVSWAVSTWHGFIGPLLFGDTVVVYEGTLDVPDQLRTLDVVERYGVSTLVSSPSVMRTLRSWNIDAELSARGSTLRRLVTAGEPVEPGLRGWMEQTFSGTGCEVADGWGQVELNGIVHVNGQSTLLDTAHVAALGEDGKPIRPGESGQLVLRLPTPGSLVLADALADGWEHQTADALGFTEDLVTAASDGSLHFRGRMDAVVSVSGQLISLEAVARSLLEHPFVSAATALRAHRENSGSTIIACVVADGEPGAGTARELIATVNAELGGLARPRMIVFVDRMTGAIDRGELADALVALVPSRTAWAVRTWDEVLEAVCTTAIGREDAAPSEDDE</sequence>
<dbReference type="Pfam" id="PF00501">
    <property type="entry name" value="AMP-binding"/>
    <property type="match status" value="2"/>
</dbReference>
<gene>
    <name evidence="8" type="ORF">FM105_09775</name>
</gene>